<dbReference type="AlphaFoldDB" id="C4Z326"/>
<gene>
    <name evidence="3" type="ordered locus">EUBELI_01625</name>
</gene>
<evidence type="ECO:0000256" key="2">
    <source>
        <dbReference type="SAM" id="Phobius"/>
    </source>
</evidence>
<keyword evidence="2" id="KW-0472">Membrane</keyword>
<sequence>MKEKMFKNLSLKILSAVFAVVLWTIIVNIYDPTTSYTFSNVTVQLINTESLTDKNYSYEVVEGGKISVYVSGPKSVVTNIKASDIVATADLSKISAFADYVDIHVSVVQNGQVLNSVEATPKTSAVKLSIENRDTKTVNVVTNVTGNPADGHAVVKESLNPASIKVTGPSSVIDTISYAGISYDVTGATGDVHGDADIHLYDDDANEIKDESIDMSQTSVSYTAQVVRFKNVSIEAQTSGTPKDGYRVNSITYNKNQVQVYGDENALNNLEKIVIPASNINVEDLSEDRVFKFSLDNYIDKSLHILNNSRVEITVKIVPVSSDKIVFNTSDIKVVGLNTGMSYNFIDKTINIDVERNADNTATLDASRITVSASLSDYTTSGEVNVKLDVKLPEGYTLKSKDLTVKAELKSNNSETKAEETATKAGTTNTTER</sequence>
<dbReference type="EMBL" id="CP001104">
    <property type="protein sequence ID" value="ACR72616.1"/>
    <property type="molecule type" value="Genomic_DNA"/>
</dbReference>
<dbReference type="Gene3D" id="2.170.120.40">
    <property type="entry name" value="YbbR-like domain"/>
    <property type="match status" value="2"/>
</dbReference>
<keyword evidence="2" id="KW-1133">Transmembrane helix</keyword>
<keyword evidence="2" id="KW-0812">Transmembrane</keyword>
<name>C4Z326_LACE2</name>
<accession>C4Z326</accession>
<evidence type="ECO:0008006" key="5">
    <source>
        <dbReference type="Google" id="ProtNLM"/>
    </source>
</evidence>
<feature type="region of interest" description="Disordered" evidence="1">
    <location>
        <begin position="408"/>
        <end position="433"/>
    </location>
</feature>
<dbReference type="eggNOG" id="COG4856">
    <property type="taxonomic scope" value="Bacteria"/>
</dbReference>
<reference evidence="3 4" key="1">
    <citation type="journal article" date="2009" name="Proc. Natl. Acad. Sci. U.S.A.">
        <title>Characterizing a model human gut microbiota composed of members of its two dominant bacterial phyla.</title>
        <authorList>
            <person name="Mahowald M.A."/>
            <person name="Rey F.E."/>
            <person name="Seedorf H."/>
            <person name="Turnbaugh P.J."/>
            <person name="Fulton R.S."/>
            <person name="Wollam A."/>
            <person name="Shah N."/>
            <person name="Wang C."/>
            <person name="Magrini V."/>
            <person name="Wilson R.K."/>
            <person name="Cantarel B.L."/>
            <person name="Coutinho P.M."/>
            <person name="Henrissat B."/>
            <person name="Crock L.W."/>
            <person name="Russell A."/>
            <person name="Verberkmoes N.C."/>
            <person name="Hettich R.L."/>
            <person name="Gordon J.I."/>
        </authorList>
    </citation>
    <scope>NUCLEOTIDE SEQUENCE [LARGE SCALE GENOMIC DNA]</scope>
    <source>
        <strain evidence="4">ATCC 27750 / DSM 3376 / VPI C15-48 / C15-B4</strain>
    </source>
</reference>
<dbReference type="STRING" id="515620.EUBELI_01625"/>
<dbReference type="Pfam" id="PF07949">
    <property type="entry name" value="YbbR"/>
    <property type="match status" value="3"/>
</dbReference>
<protein>
    <recommendedName>
        <fullName evidence="5">YbbR-like protein</fullName>
    </recommendedName>
</protein>
<dbReference type="KEGG" id="eel:EUBELI_01625"/>
<evidence type="ECO:0000313" key="3">
    <source>
        <dbReference type="EMBL" id="ACR72616.1"/>
    </source>
</evidence>
<dbReference type="PANTHER" id="PTHR37804">
    <property type="entry name" value="CDAA REGULATORY PROTEIN CDAR"/>
    <property type="match status" value="1"/>
</dbReference>
<dbReference type="GeneID" id="41356296"/>
<dbReference type="Proteomes" id="UP000001476">
    <property type="component" value="Chromosome"/>
</dbReference>
<keyword evidence="4" id="KW-1185">Reference proteome</keyword>
<evidence type="ECO:0000256" key="1">
    <source>
        <dbReference type="SAM" id="MobiDB-lite"/>
    </source>
</evidence>
<dbReference type="HOGENOM" id="CLU_039811_4_0_9"/>
<organism evidence="3 4">
    <name type="scientific">Lachnospira eligens (strain ATCC 27750 / DSM 3376 / VPI C15-48 / C15-B4)</name>
    <name type="common">Eubacterium eligens</name>
    <dbReference type="NCBI Taxonomy" id="515620"/>
    <lineage>
        <taxon>Bacteria</taxon>
        <taxon>Bacillati</taxon>
        <taxon>Bacillota</taxon>
        <taxon>Clostridia</taxon>
        <taxon>Lachnospirales</taxon>
        <taxon>Lachnospiraceae</taxon>
        <taxon>Lachnospira</taxon>
    </lineage>
</organism>
<dbReference type="InterPro" id="IPR053154">
    <property type="entry name" value="c-di-AMP_regulator"/>
</dbReference>
<proteinExistence type="predicted"/>
<dbReference type="InterPro" id="IPR012505">
    <property type="entry name" value="YbbR"/>
</dbReference>
<feature type="compositionally biased region" description="Low complexity" evidence="1">
    <location>
        <begin position="423"/>
        <end position="433"/>
    </location>
</feature>
<dbReference type="RefSeq" id="WP_012739851.1">
    <property type="nucleotide sequence ID" value="NC_012778.1"/>
</dbReference>
<dbReference type="Gene3D" id="2.170.120.30">
    <property type="match status" value="2"/>
</dbReference>
<evidence type="ECO:0000313" key="4">
    <source>
        <dbReference type="Proteomes" id="UP000001476"/>
    </source>
</evidence>
<feature type="transmembrane region" description="Helical" evidence="2">
    <location>
        <begin position="9"/>
        <end position="30"/>
    </location>
</feature>
<dbReference type="PANTHER" id="PTHR37804:SF1">
    <property type="entry name" value="CDAA REGULATORY PROTEIN CDAR"/>
    <property type="match status" value="1"/>
</dbReference>